<name>Q0RM72_FRAAA</name>
<feature type="region of interest" description="Disordered" evidence="1">
    <location>
        <begin position="249"/>
        <end position="277"/>
    </location>
</feature>
<dbReference type="AlphaFoldDB" id="Q0RM72"/>
<protein>
    <submittedName>
        <fullName evidence="2">Uncharacterized protein</fullName>
    </submittedName>
</protein>
<dbReference type="Proteomes" id="UP000000657">
    <property type="component" value="Chromosome"/>
</dbReference>
<dbReference type="EMBL" id="CT573213">
    <property type="protein sequence ID" value="CAJ61380.1"/>
    <property type="molecule type" value="Genomic_DNA"/>
</dbReference>
<dbReference type="RefSeq" id="WP_011603888.1">
    <property type="nucleotide sequence ID" value="NC_008278.1"/>
</dbReference>
<dbReference type="STRING" id="326424.FRAAL2736"/>
<evidence type="ECO:0000313" key="3">
    <source>
        <dbReference type="Proteomes" id="UP000000657"/>
    </source>
</evidence>
<evidence type="ECO:0000256" key="1">
    <source>
        <dbReference type="SAM" id="MobiDB-lite"/>
    </source>
</evidence>
<evidence type="ECO:0000313" key="2">
    <source>
        <dbReference type="EMBL" id="CAJ61380.1"/>
    </source>
</evidence>
<sequence>MREFELPAEMLRRTGQMDALGGRIVLAVLDGDRDTLAEVLNQLSTWDRDHGGWPYHRAPFKMAYRTAAGHASTFLRLAEEKGLSTVDTALDRPRALVEQYAPDSYREQALAHLSAWDRVVEPDVAAVVAVAAVAAALASQKALFPSQEQAKLTLVRQIRRAESESIGSPPQERTDVGDDEAVAFLDELLGGDAGLPHSPSRWGLWEIDMVAAVKRHLLETPASATSAAQRDDLRRRIVAILESAAADLKSRNEAKAAKVRPGGQRTQPKKRKPRKGR</sequence>
<dbReference type="KEGG" id="fal:FRAAL2736"/>
<dbReference type="HOGENOM" id="CLU_1003821_0_0_11"/>
<feature type="compositionally biased region" description="Basic residues" evidence="1">
    <location>
        <begin position="267"/>
        <end position="277"/>
    </location>
</feature>
<accession>Q0RM72</accession>
<organism evidence="2 3">
    <name type="scientific">Frankia alni (strain DSM 45986 / CECT 9034 / ACN14a)</name>
    <dbReference type="NCBI Taxonomy" id="326424"/>
    <lineage>
        <taxon>Bacteria</taxon>
        <taxon>Bacillati</taxon>
        <taxon>Actinomycetota</taxon>
        <taxon>Actinomycetes</taxon>
        <taxon>Frankiales</taxon>
        <taxon>Frankiaceae</taxon>
        <taxon>Frankia</taxon>
    </lineage>
</organism>
<dbReference type="OrthoDB" id="4157869at2"/>
<proteinExistence type="predicted"/>
<gene>
    <name evidence="2" type="ordered locus">FRAAL2736</name>
</gene>
<reference evidence="2 3" key="1">
    <citation type="journal article" date="2007" name="Genome Res.">
        <title>Genome characteristics of facultatively symbiotic Frankia sp. strains reflect host range and host plant biogeography.</title>
        <authorList>
            <person name="Normand P."/>
            <person name="Lapierre P."/>
            <person name="Tisa L.S."/>
            <person name="Gogarten J.P."/>
            <person name="Alloisio N."/>
            <person name="Bagnarol E."/>
            <person name="Bassi C.A."/>
            <person name="Berry A.M."/>
            <person name="Bickhart D.M."/>
            <person name="Choisne N."/>
            <person name="Couloux A."/>
            <person name="Cournoyer B."/>
            <person name="Cruveiller S."/>
            <person name="Daubin V."/>
            <person name="Demange N."/>
            <person name="Francino M.P."/>
            <person name="Goltsman E."/>
            <person name="Huang Y."/>
            <person name="Kopp O.R."/>
            <person name="Labarre L."/>
            <person name="Lapidus A."/>
            <person name="Lavire C."/>
            <person name="Marechal J."/>
            <person name="Martinez M."/>
            <person name="Mastronunzio J.E."/>
            <person name="Mullin B.C."/>
            <person name="Niemann J."/>
            <person name="Pujic P."/>
            <person name="Rawnsley T."/>
            <person name="Rouy Z."/>
            <person name="Schenowitz C."/>
            <person name="Sellstedt A."/>
            <person name="Tavares F."/>
            <person name="Tomkins J.P."/>
            <person name="Vallenet D."/>
            <person name="Valverde C."/>
            <person name="Wall L.G."/>
            <person name="Wang Y."/>
            <person name="Medigue C."/>
            <person name="Benson D.R."/>
        </authorList>
    </citation>
    <scope>NUCLEOTIDE SEQUENCE [LARGE SCALE GENOMIC DNA]</scope>
    <source>
        <strain evidence="3">DSM 45986 / CECT 9034 / ACN14a</strain>
    </source>
</reference>
<keyword evidence="3" id="KW-1185">Reference proteome</keyword>